<feature type="transmembrane region" description="Helical" evidence="14">
    <location>
        <begin position="168"/>
        <end position="190"/>
    </location>
</feature>
<dbReference type="PROSITE" id="PS00211">
    <property type="entry name" value="ABC_TRANSPORTER_1"/>
    <property type="match status" value="1"/>
</dbReference>
<organism evidence="18 19">
    <name type="scientific">Saccharothrix texasensis</name>
    <dbReference type="NCBI Taxonomy" id="103734"/>
    <lineage>
        <taxon>Bacteria</taxon>
        <taxon>Bacillati</taxon>
        <taxon>Actinomycetota</taxon>
        <taxon>Actinomycetes</taxon>
        <taxon>Pseudonocardiales</taxon>
        <taxon>Pseudonocardiaceae</taxon>
        <taxon>Saccharothrix</taxon>
    </lineage>
</organism>
<dbReference type="FunFam" id="3.40.50.300:FF:000299">
    <property type="entry name" value="ABC transporter ATP-binding protein/permease"/>
    <property type="match status" value="1"/>
</dbReference>
<dbReference type="GO" id="GO:0140359">
    <property type="term" value="F:ABC-type transporter activity"/>
    <property type="evidence" value="ECO:0007669"/>
    <property type="project" value="InterPro"/>
</dbReference>
<proteinExistence type="inferred from homology"/>
<comment type="caution">
    <text evidence="18">The sequence shown here is derived from an EMBL/GenBank/DDBJ whole genome shotgun (WGS) entry which is preliminary data.</text>
</comment>
<dbReference type="SUPFAM" id="SSF90123">
    <property type="entry name" value="ABC transporter transmembrane region"/>
    <property type="match status" value="1"/>
</dbReference>
<dbReference type="PANTHER" id="PTHR24221">
    <property type="entry name" value="ATP-BINDING CASSETTE SUB-FAMILY B"/>
    <property type="match status" value="1"/>
</dbReference>
<dbReference type="Gene3D" id="3.90.70.10">
    <property type="entry name" value="Cysteine proteinases"/>
    <property type="match status" value="1"/>
</dbReference>
<keyword evidence="6" id="KW-0788">Thiol protease</keyword>
<gene>
    <name evidence="18" type="ORF">EDD40_2630</name>
</gene>
<keyword evidence="6" id="KW-0378">Hydrolase</keyword>
<dbReference type="CDD" id="cd18779">
    <property type="entry name" value="ABC_6TM_T1SS_like"/>
    <property type="match status" value="1"/>
</dbReference>
<dbReference type="InterPro" id="IPR003439">
    <property type="entry name" value="ABC_transporter-like_ATP-bd"/>
</dbReference>
<dbReference type="GO" id="GO:0015031">
    <property type="term" value="P:protein transport"/>
    <property type="evidence" value="ECO:0007669"/>
    <property type="project" value="UniProtKB-KW"/>
</dbReference>
<reference evidence="18 19" key="1">
    <citation type="submission" date="2018-11" db="EMBL/GenBank/DDBJ databases">
        <title>Sequencing the genomes of 1000 actinobacteria strains.</title>
        <authorList>
            <person name="Klenk H.-P."/>
        </authorList>
    </citation>
    <scope>NUCLEOTIDE SEQUENCE [LARGE SCALE GENOMIC DNA]</scope>
    <source>
        <strain evidence="18 19">DSM 44231</strain>
    </source>
</reference>
<sequence>MPVLARPRRRRVPVVLQASRAECGVACLTMVLNHHGHVISPQEVRRLCPVGRDGISAGVMVRAARQLGMRAGGYPAVPAVFEQVPLPVIAHWEDDHFVVVERITDRGVDLVDPRLGRRRLSPAEFSAGLGKVVLSIRPGEGAKPGGQRVEPFWRRYLRSLLALPGTRGLLAQVLLVSLVAQALVVAMPLATKLVIDETATLQDSSLMTLLGLGVLVVAVAQLVTGLLRAALLVALQGRLDTQALLGFTAHLLRLPMRFFEQRSTGDLVTRFSSIAMLRELMTGQTLGSLLDAILVLTYLGLLFFVDLTVALAVLAVAVAVVVLLWSTTRVVRERMALDLATQSEAQGYLVEMLEGMSTVKAAAAEDRAMGRLSTLVSTWTAVTLRRGYLASTIDAVTSALRFVTPLLVLWLCLTRVLDGTLSPGTMLAVTWLAAAILTPLASVATNGQRLQLAGAQLQRLADVLDTATEPRPEPSEDTAPRLRGAIELDRVGFGYDPYSPAVLHDVTVTIRPGQRVAVVGSTGSGKTTLGMLLLGLYAPTAGTIRFDGHDTGTLDPRALRGQIGVVLQEPFVFSGTIRDNITLHDPAIPDEEIVRGARLAGLHDEITAMPQGYATRLAQRGTGLSGGQRQRLALARALVRRPTVLLLDEATSHLDAVTEARVHRNLADQRCTQIIIAHRLSTVRDADQILVLHDGRLVETGTHDELLTRDGHYTALVTAQLDQPATAPQVPTPATSATAETTHGNGRR</sequence>
<evidence type="ECO:0000256" key="8">
    <source>
        <dbReference type="ARBA" id="ARBA00022927"/>
    </source>
</evidence>
<keyword evidence="9 14" id="KW-1133">Transmembrane helix</keyword>
<feature type="region of interest" description="Disordered" evidence="13">
    <location>
        <begin position="722"/>
        <end position="748"/>
    </location>
</feature>
<feature type="transmembrane region" description="Helical" evidence="14">
    <location>
        <begin position="280"/>
        <end position="301"/>
    </location>
</feature>
<keyword evidence="4 14" id="KW-0812">Transmembrane</keyword>
<dbReference type="PROSITE" id="PS50929">
    <property type="entry name" value="ABC_TM1F"/>
    <property type="match status" value="1"/>
</dbReference>
<keyword evidence="2" id="KW-0813">Transport</keyword>
<keyword evidence="5" id="KW-0547">Nucleotide-binding</keyword>
<feature type="transmembrane region" description="Helical" evidence="14">
    <location>
        <begin position="307"/>
        <end position="325"/>
    </location>
</feature>
<dbReference type="GO" id="GO:0008234">
    <property type="term" value="F:cysteine-type peptidase activity"/>
    <property type="evidence" value="ECO:0007669"/>
    <property type="project" value="UniProtKB-KW"/>
</dbReference>
<keyword evidence="19" id="KW-1185">Reference proteome</keyword>
<evidence type="ECO:0000259" key="16">
    <source>
        <dbReference type="PROSITE" id="PS50929"/>
    </source>
</evidence>
<dbReference type="InterPro" id="IPR017871">
    <property type="entry name" value="ABC_transporter-like_CS"/>
</dbReference>
<dbReference type="InterPro" id="IPR027417">
    <property type="entry name" value="P-loop_NTPase"/>
</dbReference>
<evidence type="ECO:0000313" key="19">
    <source>
        <dbReference type="Proteomes" id="UP000268727"/>
    </source>
</evidence>
<evidence type="ECO:0000256" key="14">
    <source>
        <dbReference type="SAM" id="Phobius"/>
    </source>
</evidence>
<keyword evidence="11" id="KW-0080">Bacteriocin transport</keyword>
<dbReference type="Pfam" id="PF03412">
    <property type="entry name" value="Peptidase_C39"/>
    <property type="match status" value="1"/>
</dbReference>
<dbReference type="Gene3D" id="3.40.50.300">
    <property type="entry name" value="P-loop containing nucleotide triphosphate hydrolases"/>
    <property type="match status" value="1"/>
</dbReference>
<dbReference type="PANTHER" id="PTHR24221:SF654">
    <property type="entry name" value="ATP-BINDING CASSETTE SUB-FAMILY B MEMBER 6"/>
    <property type="match status" value="1"/>
</dbReference>
<feature type="domain" description="ABC transporter" evidence="15">
    <location>
        <begin position="486"/>
        <end position="719"/>
    </location>
</feature>
<keyword evidence="6" id="KW-0645">Protease</keyword>
<dbReference type="PROSITE" id="PS50990">
    <property type="entry name" value="PEPTIDASE_C39"/>
    <property type="match status" value="1"/>
</dbReference>
<evidence type="ECO:0000259" key="15">
    <source>
        <dbReference type="PROSITE" id="PS50893"/>
    </source>
</evidence>
<dbReference type="GO" id="GO:0034040">
    <property type="term" value="F:ATPase-coupled lipid transmembrane transporter activity"/>
    <property type="evidence" value="ECO:0007669"/>
    <property type="project" value="TreeGrafter"/>
</dbReference>
<dbReference type="PROSITE" id="PS50893">
    <property type="entry name" value="ABC_TRANSPORTER_2"/>
    <property type="match status" value="1"/>
</dbReference>
<dbReference type="GO" id="GO:0006508">
    <property type="term" value="P:proteolysis"/>
    <property type="evidence" value="ECO:0007669"/>
    <property type="project" value="InterPro"/>
</dbReference>
<evidence type="ECO:0000256" key="7">
    <source>
        <dbReference type="ARBA" id="ARBA00022840"/>
    </source>
</evidence>
<dbReference type="AlphaFoldDB" id="A0A3N1H484"/>
<dbReference type="InterPro" id="IPR011527">
    <property type="entry name" value="ABC1_TM_dom"/>
</dbReference>
<dbReference type="Pfam" id="PF00664">
    <property type="entry name" value="ABC_membrane"/>
    <property type="match status" value="1"/>
</dbReference>
<feature type="transmembrane region" description="Helical" evidence="14">
    <location>
        <begin position="210"/>
        <end position="235"/>
    </location>
</feature>
<dbReference type="InterPro" id="IPR036640">
    <property type="entry name" value="ABC1_TM_sf"/>
</dbReference>
<name>A0A3N1H484_9PSEU</name>
<dbReference type="GO" id="GO:0005524">
    <property type="term" value="F:ATP binding"/>
    <property type="evidence" value="ECO:0007669"/>
    <property type="project" value="UniProtKB-KW"/>
</dbReference>
<dbReference type="GO" id="GO:0005886">
    <property type="term" value="C:plasma membrane"/>
    <property type="evidence" value="ECO:0007669"/>
    <property type="project" value="UniProtKB-SubCell"/>
</dbReference>
<dbReference type="Pfam" id="PF00005">
    <property type="entry name" value="ABC_tran"/>
    <property type="match status" value="1"/>
</dbReference>
<evidence type="ECO:0000259" key="17">
    <source>
        <dbReference type="PROSITE" id="PS50990"/>
    </source>
</evidence>
<accession>A0A3N1H484</accession>
<evidence type="ECO:0000256" key="3">
    <source>
        <dbReference type="ARBA" id="ARBA00022475"/>
    </source>
</evidence>
<evidence type="ECO:0000256" key="2">
    <source>
        <dbReference type="ARBA" id="ARBA00022448"/>
    </source>
</evidence>
<evidence type="ECO:0000256" key="6">
    <source>
        <dbReference type="ARBA" id="ARBA00022807"/>
    </source>
</evidence>
<dbReference type="Gene3D" id="1.20.1560.10">
    <property type="entry name" value="ABC transporter type 1, transmembrane domain"/>
    <property type="match status" value="1"/>
</dbReference>
<keyword evidence="3" id="KW-1003">Cell membrane</keyword>
<evidence type="ECO:0000256" key="1">
    <source>
        <dbReference type="ARBA" id="ARBA00004651"/>
    </source>
</evidence>
<keyword evidence="7" id="KW-0067">ATP-binding</keyword>
<evidence type="ECO:0000256" key="9">
    <source>
        <dbReference type="ARBA" id="ARBA00022989"/>
    </source>
</evidence>
<dbReference type="Proteomes" id="UP000268727">
    <property type="component" value="Unassembled WGS sequence"/>
</dbReference>
<evidence type="ECO:0000256" key="12">
    <source>
        <dbReference type="ARBA" id="ARBA00061644"/>
    </source>
</evidence>
<evidence type="ECO:0000256" key="4">
    <source>
        <dbReference type="ARBA" id="ARBA00022692"/>
    </source>
</evidence>
<evidence type="ECO:0000256" key="11">
    <source>
        <dbReference type="ARBA" id="ARBA00043264"/>
    </source>
</evidence>
<dbReference type="InterPro" id="IPR003593">
    <property type="entry name" value="AAA+_ATPase"/>
</dbReference>
<evidence type="ECO:0000313" key="18">
    <source>
        <dbReference type="EMBL" id="ROP37325.1"/>
    </source>
</evidence>
<keyword evidence="8" id="KW-0653">Protein transport</keyword>
<evidence type="ECO:0000256" key="13">
    <source>
        <dbReference type="SAM" id="MobiDB-lite"/>
    </source>
</evidence>
<dbReference type="SMART" id="SM00382">
    <property type="entry name" value="AAA"/>
    <property type="match status" value="1"/>
</dbReference>
<feature type="transmembrane region" description="Helical" evidence="14">
    <location>
        <begin position="423"/>
        <end position="444"/>
    </location>
</feature>
<dbReference type="EMBL" id="RJKM01000001">
    <property type="protein sequence ID" value="ROP37325.1"/>
    <property type="molecule type" value="Genomic_DNA"/>
</dbReference>
<evidence type="ECO:0000256" key="10">
    <source>
        <dbReference type="ARBA" id="ARBA00023136"/>
    </source>
</evidence>
<dbReference type="OrthoDB" id="9806127at2"/>
<dbReference type="InterPro" id="IPR039421">
    <property type="entry name" value="Type_1_exporter"/>
</dbReference>
<dbReference type="GO" id="GO:0043213">
    <property type="term" value="P:bacteriocin transport"/>
    <property type="evidence" value="ECO:0007669"/>
    <property type="project" value="UniProtKB-KW"/>
</dbReference>
<evidence type="ECO:0000256" key="5">
    <source>
        <dbReference type="ARBA" id="ARBA00022741"/>
    </source>
</evidence>
<protein>
    <submittedName>
        <fullName evidence="18">ABC-type bacteriocin/lantibiotic exporter with double-glycine peptidase domain</fullName>
    </submittedName>
</protein>
<feature type="domain" description="ABC transmembrane type-1" evidence="16">
    <location>
        <begin position="173"/>
        <end position="452"/>
    </location>
</feature>
<feature type="transmembrane region" description="Helical" evidence="14">
    <location>
        <begin position="395"/>
        <end position="417"/>
    </location>
</feature>
<dbReference type="GO" id="GO:0016887">
    <property type="term" value="F:ATP hydrolysis activity"/>
    <property type="evidence" value="ECO:0007669"/>
    <property type="project" value="InterPro"/>
</dbReference>
<dbReference type="SUPFAM" id="SSF52540">
    <property type="entry name" value="P-loop containing nucleoside triphosphate hydrolases"/>
    <property type="match status" value="1"/>
</dbReference>
<keyword evidence="10 14" id="KW-0472">Membrane</keyword>
<comment type="subcellular location">
    <subcellularLocation>
        <location evidence="1">Cell membrane</location>
        <topology evidence="1">Multi-pass membrane protein</topology>
    </subcellularLocation>
</comment>
<dbReference type="InterPro" id="IPR005074">
    <property type="entry name" value="Peptidase_C39"/>
</dbReference>
<comment type="similarity">
    <text evidence="12">Belongs to the ABC transporter superfamily. Lipid exporter (TC 3.A.1.106) family.</text>
</comment>
<feature type="domain" description="Peptidase C39" evidence="17">
    <location>
        <begin position="17"/>
        <end position="136"/>
    </location>
</feature>
<feature type="compositionally biased region" description="Low complexity" evidence="13">
    <location>
        <begin position="724"/>
        <end position="742"/>
    </location>
</feature>